<dbReference type="Proteomes" id="UP000257109">
    <property type="component" value="Unassembled WGS sequence"/>
</dbReference>
<gene>
    <name evidence="1" type="ORF">CR513_41584</name>
</gene>
<dbReference type="EMBL" id="QJKJ01008947">
    <property type="protein sequence ID" value="RDX78178.1"/>
    <property type="molecule type" value="Genomic_DNA"/>
</dbReference>
<evidence type="ECO:0000313" key="1">
    <source>
        <dbReference type="EMBL" id="RDX78178.1"/>
    </source>
</evidence>
<name>A0A371FIP0_MUCPR</name>
<organism evidence="1 2">
    <name type="scientific">Mucuna pruriens</name>
    <name type="common">Velvet bean</name>
    <name type="synonym">Dolichos pruriens</name>
    <dbReference type="NCBI Taxonomy" id="157652"/>
    <lineage>
        <taxon>Eukaryota</taxon>
        <taxon>Viridiplantae</taxon>
        <taxon>Streptophyta</taxon>
        <taxon>Embryophyta</taxon>
        <taxon>Tracheophyta</taxon>
        <taxon>Spermatophyta</taxon>
        <taxon>Magnoliopsida</taxon>
        <taxon>eudicotyledons</taxon>
        <taxon>Gunneridae</taxon>
        <taxon>Pentapetalae</taxon>
        <taxon>rosids</taxon>
        <taxon>fabids</taxon>
        <taxon>Fabales</taxon>
        <taxon>Fabaceae</taxon>
        <taxon>Papilionoideae</taxon>
        <taxon>50 kb inversion clade</taxon>
        <taxon>NPAAA clade</taxon>
        <taxon>indigoferoid/millettioid clade</taxon>
        <taxon>Phaseoleae</taxon>
        <taxon>Mucuna</taxon>
    </lineage>
</organism>
<sequence>MKVSYDKSQVYFSINAFWQVKVQINEELRFQQIDDMEKYPRFLILNKIVNKIPTSIIDICDVINNVTEVQTIHSKYNCDSNILPRINVNKLGSNIWNDLKQLGRI</sequence>
<protein>
    <submittedName>
        <fullName evidence="1">Uncharacterized protein</fullName>
    </submittedName>
</protein>
<accession>A0A371FIP0</accession>
<keyword evidence="2" id="KW-1185">Reference proteome</keyword>
<dbReference type="AlphaFoldDB" id="A0A371FIP0"/>
<comment type="caution">
    <text evidence="1">The sequence shown here is derived from an EMBL/GenBank/DDBJ whole genome shotgun (WGS) entry which is preliminary data.</text>
</comment>
<proteinExistence type="predicted"/>
<feature type="non-terminal residue" evidence="1">
    <location>
        <position position="1"/>
    </location>
</feature>
<evidence type="ECO:0000313" key="2">
    <source>
        <dbReference type="Proteomes" id="UP000257109"/>
    </source>
</evidence>
<reference evidence="1" key="1">
    <citation type="submission" date="2018-05" db="EMBL/GenBank/DDBJ databases">
        <title>Draft genome of Mucuna pruriens seed.</title>
        <authorList>
            <person name="Nnadi N.E."/>
            <person name="Vos R."/>
            <person name="Hasami M.H."/>
            <person name="Devisetty U.K."/>
            <person name="Aguiy J.C."/>
        </authorList>
    </citation>
    <scope>NUCLEOTIDE SEQUENCE [LARGE SCALE GENOMIC DNA]</scope>
    <source>
        <strain evidence="1">JCA_2017</strain>
    </source>
</reference>